<dbReference type="PANTHER" id="PTHR45629:SF7">
    <property type="entry name" value="DNA EXCISION REPAIR PROTEIN ERCC-6-RELATED"/>
    <property type="match status" value="1"/>
</dbReference>
<dbReference type="SUPFAM" id="SSF52540">
    <property type="entry name" value="P-loop containing nucleoside triphosphate hydrolases"/>
    <property type="match status" value="1"/>
</dbReference>
<dbReference type="Pfam" id="PF00176">
    <property type="entry name" value="SNF2-rel_dom"/>
    <property type="match status" value="1"/>
</dbReference>
<evidence type="ECO:0000259" key="1">
    <source>
        <dbReference type="Pfam" id="PF00176"/>
    </source>
</evidence>
<dbReference type="Proteomes" id="UP000306324">
    <property type="component" value="Unassembled WGS sequence"/>
</dbReference>
<dbReference type="GO" id="GO:0004386">
    <property type="term" value="F:helicase activity"/>
    <property type="evidence" value="ECO:0007669"/>
    <property type="project" value="UniProtKB-KW"/>
</dbReference>
<comment type="caution">
    <text evidence="2">The sequence shown here is derived from an EMBL/GenBank/DDBJ whole genome shotgun (WGS) entry which is preliminary data.</text>
</comment>
<dbReference type="InterPro" id="IPR038718">
    <property type="entry name" value="SNF2-like_sf"/>
</dbReference>
<keyword evidence="2" id="KW-0547">Nucleotide-binding</keyword>
<name>A0A5S4EGM6_9PROT</name>
<dbReference type="EMBL" id="SWAD01000220">
    <property type="protein sequence ID" value="TMQ74420.1"/>
    <property type="molecule type" value="Genomic_DNA"/>
</dbReference>
<keyword evidence="2" id="KW-0067">ATP-binding</keyword>
<gene>
    <name evidence="2" type="ORF">ACCUM_1276</name>
</gene>
<dbReference type="InterPro" id="IPR050496">
    <property type="entry name" value="SNF2_RAD54_helicase_repair"/>
</dbReference>
<sequence length="97" mass="10856">MAVDGLMRLKGRWVEVDREAQAIKNPGTRQTRAVKRLPSRVRLALTGTPVENRLGDLWSLFDLICPGLLGSAQAFSRFARRLAEDEHAGYAPLRKLV</sequence>
<protein>
    <submittedName>
        <fullName evidence="2">Helicase, SNF2/RAD54 family</fullName>
    </submittedName>
</protein>
<organism evidence="2 3">
    <name type="scientific">Candidatus Accumulibacter phosphatis</name>
    <dbReference type="NCBI Taxonomy" id="327160"/>
    <lineage>
        <taxon>Bacteria</taxon>
        <taxon>Pseudomonadati</taxon>
        <taxon>Pseudomonadota</taxon>
        <taxon>Betaproteobacteria</taxon>
        <taxon>Candidatus Accumulibacter</taxon>
    </lineage>
</organism>
<keyword evidence="3" id="KW-1185">Reference proteome</keyword>
<evidence type="ECO:0000313" key="3">
    <source>
        <dbReference type="Proteomes" id="UP000306324"/>
    </source>
</evidence>
<dbReference type="AlphaFoldDB" id="A0A5S4EGM6"/>
<dbReference type="InterPro" id="IPR027417">
    <property type="entry name" value="P-loop_NTPase"/>
</dbReference>
<keyword evidence="2" id="KW-0347">Helicase</keyword>
<dbReference type="Gene3D" id="3.40.50.10810">
    <property type="entry name" value="Tandem AAA-ATPase domain"/>
    <property type="match status" value="1"/>
</dbReference>
<feature type="domain" description="SNF2 N-terminal" evidence="1">
    <location>
        <begin position="17"/>
        <end position="96"/>
    </location>
</feature>
<reference evidence="2 3" key="1">
    <citation type="submission" date="2019-04" db="EMBL/GenBank/DDBJ databases">
        <title>A novel phosphate-accumulating bacterium identified in bioreactor for phosphate removal from wastewater.</title>
        <authorList>
            <person name="Kotlyarov R.Y."/>
            <person name="Beletsky A.V."/>
            <person name="Kallistova A.Y."/>
            <person name="Dorofeev A.G."/>
            <person name="Nikolaev Y.Y."/>
            <person name="Pimenov N.V."/>
            <person name="Ravin N.V."/>
            <person name="Mardanov A.V."/>
        </authorList>
    </citation>
    <scope>NUCLEOTIDE SEQUENCE [LARGE SCALE GENOMIC DNA]</scope>
    <source>
        <strain evidence="2 3">Bin19</strain>
    </source>
</reference>
<evidence type="ECO:0000313" key="2">
    <source>
        <dbReference type="EMBL" id="TMQ74420.1"/>
    </source>
</evidence>
<proteinExistence type="predicted"/>
<accession>A0A5S4EGM6</accession>
<keyword evidence="2" id="KW-0378">Hydrolase</keyword>
<dbReference type="PANTHER" id="PTHR45629">
    <property type="entry name" value="SNF2/RAD54 FAMILY MEMBER"/>
    <property type="match status" value="1"/>
</dbReference>
<dbReference type="InterPro" id="IPR000330">
    <property type="entry name" value="SNF2_N"/>
</dbReference>
<dbReference type="GO" id="GO:0005524">
    <property type="term" value="F:ATP binding"/>
    <property type="evidence" value="ECO:0007669"/>
    <property type="project" value="InterPro"/>
</dbReference>